<dbReference type="OrthoDB" id="9773828at2"/>
<dbReference type="InterPro" id="IPR050523">
    <property type="entry name" value="AKR_Detox_Biosynth"/>
</dbReference>
<dbReference type="PRINTS" id="PR00069">
    <property type="entry name" value="ALDKETRDTASE"/>
</dbReference>
<protein>
    <submittedName>
        <fullName evidence="3">Aldo/keto reductase</fullName>
    </submittedName>
</protein>
<keyword evidence="1" id="KW-0560">Oxidoreductase</keyword>
<dbReference type="GO" id="GO:0005829">
    <property type="term" value="C:cytosol"/>
    <property type="evidence" value="ECO:0007669"/>
    <property type="project" value="TreeGrafter"/>
</dbReference>
<organism evidence="3 4">
    <name type="scientific">Azospirillum lipoferum</name>
    <dbReference type="NCBI Taxonomy" id="193"/>
    <lineage>
        <taxon>Bacteria</taxon>
        <taxon>Pseudomonadati</taxon>
        <taxon>Pseudomonadota</taxon>
        <taxon>Alphaproteobacteria</taxon>
        <taxon>Rhodospirillales</taxon>
        <taxon>Azospirillaceae</taxon>
        <taxon>Azospirillum</taxon>
    </lineage>
</organism>
<dbReference type="AlphaFoldDB" id="A0A5A9GFI4"/>
<gene>
    <name evidence="3" type="ORF">FZ942_25410</name>
</gene>
<dbReference type="InterPro" id="IPR023210">
    <property type="entry name" value="NADP_OxRdtase_dom"/>
</dbReference>
<dbReference type="GO" id="GO:0016491">
    <property type="term" value="F:oxidoreductase activity"/>
    <property type="evidence" value="ECO:0007669"/>
    <property type="project" value="UniProtKB-KW"/>
</dbReference>
<dbReference type="InterPro" id="IPR036812">
    <property type="entry name" value="NAD(P)_OxRdtase_dom_sf"/>
</dbReference>
<evidence type="ECO:0000256" key="1">
    <source>
        <dbReference type="ARBA" id="ARBA00023002"/>
    </source>
</evidence>
<dbReference type="PANTHER" id="PTHR43364:SF18">
    <property type="entry name" value="OXIDOREDUCTASE"/>
    <property type="match status" value="1"/>
</dbReference>
<dbReference type="SUPFAM" id="SSF51430">
    <property type="entry name" value="NAD(P)-linked oxidoreductase"/>
    <property type="match status" value="1"/>
</dbReference>
<evidence type="ECO:0000259" key="2">
    <source>
        <dbReference type="Pfam" id="PF00248"/>
    </source>
</evidence>
<dbReference type="FunFam" id="3.20.20.100:FF:000004">
    <property type="entry name" value="Oxidoreductase, aldo/keto reductase"/>
    <property type="match status" value="1"/>
</dbReference>
<proteinExistence type="predicted"/>
<dbReference type="EMBL" id="VTTN01000012">
    <property type="protein sequence ID" value="KAA0593278.1"/>
    <property type="molecule type" value="Genomic_DNA"/>
</dbReference>
<dbReference type="CDD" id="cd19091">
    <property type="entry name" value="AKR_PsAKR"/>
    <property type="match status" value="1"/>
</dbReference>
<reference evidence="3 4" key="1">
    <citation type="submission" date="2019-08" db="EMBL/GenBank/DDBJ databases">
        <authorList>
            <person name="Grouzdev D."/>
            <person name="Tikhonova E."/>
            <person name="Kravchenko I."/>
        </authorList>
    </citation>
    <scope>NUCLEOTIDE SEQUENCE [LARGE SCALE GENOMIC DNA]</scope>
    <source>
        <strain evidence="3 4">59b</strain>
    </source>
</reference>
<comment type="caution">
    <text evidence="3">The sequence shown here is derived from an EMBL/GenBank/DDBJ whole genome shotgun (WGS) entry which is preliminary data.</text>
</comment>
<evidence type="ECO:0000313" key="3">
    <source>
        <dbReference type="EMBL" id="KAA0593278.1"/>
    </source>
</evidence>
<keyword evidence="4" id="KW-1185">Reference proteome</keyword>
<accession>A0A5A9GFI4</accession>
<dbReference type="InterPro" id="IPR020471">
    <property type="entry name" value="AKR"/>
</dbReference>
<dbReference type="Pfam" id="PF00248">
    <property type="entry name" value="Aldo_ket_red"/>
    <property type="match status" value="1"/>
</dbReference>
<evidence type="ECO:0000313" key="4">
    <source>
        <dbReference type="Proteomes" id="UP000324927"/>
    </source>
</evidence>
<dbReference type="Proteomes" id="UP000324927">
    <property type="component" value="Unassembled WGS sequence"/>
</dbReference>
<dbReference type="PANTHER" id="PTHR43364">
    <property type="entry name" value="NADH-SPECIFIC METHYLGLYOXAL REDUCTASE-RELATED"/>
    <property type="match status" value="1"/>
</dbReference>
<name>A0A5A9GFI4_AZOLI</name>
<feature type="domain" description="NADP-dependent oxidoreductase" evidence="2">
    <location>
        <begin position="15"/>
        <end position="319"/>
    </location>
</feature>
<dbReference type="Gene3D" id="3.20.20.100">
    <property type="entry name" value="NADP-dependent oxidoreductase domain"/>
    <property type="match status" value="1"/>
</dbReference>
<sequence length="360" mass="38321">MKYTQLGSTGTFVSRLCLGTMTFGGTVEGTGGIGGLDRAGADAILGTALDAGINFIDTADVYAGGESETLLGELLGSRRREVVLATKANARIGKGPNDTGLSRIHLAEALDDSLRRLKTDHIDLYQIHRWDALTPIEETLGALDDAVRQGKVRYIGASNLFAWQLMKALGVSAREHLARFVTVQAFYSLAGRGVEDELAPAMLDQGLGMLCWSPLAGGMLSGKVTRDGAEAGSRRGRRGAGNQFPPIEEARVFDIIDVLREIAQRRGATPAQIALAWLLSRPVVTSVIVGAKRVDQLTDNIGAVDVVLEAEDLAALNAVSAEPPRYPNWMLTYNAASRVPAGHPAPGPSWIVGQTPLRAE</sequence>